<name>A0A7R9PSL9_TIMGE</name>
<evidence type="ECO:0000256" key="9">
    <source>
        <dbReference type="ARBA" id="ARBA00023288"/>
    </source>
</evidence>
<dbReference type="PANTHER" id="PTHR12027">
    <property type="entry name" value="WNT RELATED"/>
    <property type="match status" value="1"/>
</dbReference>
<gene>
    <name evidence="11" type="ORF">TGEB3V08_LOCUS11094</name>
</gene>
<dbReference type="Gene3D" id="3.30.2460.20">
    <property type="match status" value="1"/>
</dbReference>
<evidence type="ECO:0000256" key="5">
    <source>
        <dbReference type="ARBA" id="ARBA00022530"/>
    </source>
</evidence>
<evidence type="ECO:0000256" key="10">
    <source>
        <dbReference type="RuleBase" id="RU003500"/>
    </source>
</evidence>
<dbReference type="GO" id="GO:0030182">
    <property type="term" value="P:neuron differentiation"/>
    <property type="evidence" value="ECO:0007669"/>
    <property type="project" value="TreeGrafter"/>
</dbReference>
<evidence type="ECO:0000256" key="2">
    <source>
        <dbReference type="ARBA" id="ARBA00005683"/>
    </source>
</evidence>
<evidence type="ECO:0000256" key="4">
    <source>
        <dbReference type="ARBA" id="ARBA00022525"/>
    </source>
</evidence>
<dbReference type="GO" id="GO:0045165">
    <property type="term" value="P:cell fate commitment"/>
    <property type="evidence" value="ECO:0007669"/>
    <property type="project" value="TreeGrafter"/>
</dbReference>
<keyword evidence="6 10" id="KW-0879">Wnt signaling pathway</keyword>
<comment type="subcellular location">
    <subcellularLocation>
        <location evidence="1 10">Secreted</location>
        <location evidence="1 10">Extracellular space</location>
        <location evidence="1 10">Extracellular matrix</location>
    </subcellularLocation>
</comment>
<dbReference type="Pfam" id="PF00110">
    <property type="entry name" value="wnt"/>
    <property type="match status" value="1"/>
</dbReference>
<dbReference type="FunFam" id="3.30.2460.20:FF:000001">
    <property type="entry name" value="Wnt homolog"/>
    <property type="match status" value="1"/>
</dbReference>
<evidence type="ECO:0000313" key="11">
    <source>
        <dbReference type="EMBL" id="CAD7612039.1"/>
    </source>
</evidence>
<dbReference type="EMBL" id="OE848004">
    <property type="protein sequence ID" value="CAD7612039.1"/>
    <property type="molecule type" value="Genomic_DNA"/>
</dbReference>
<evidence type="ECO:0000256" key="7">
    <source>
        <dbReference type="ARBA" id="ARBA00023157"/>
    </source>
</evidence>
<dbReference type="GO" id="GO:0060070">
    <property type="term" value="P:canonical Wnt signaling pathway"/>
    <property type="evidence" value="ECO:0007669"/>
    <property type="project" value="TreeGrafter"/>
</dbReference>
<dbReference type="GO" id="GO:0005109">
    <property type="term" value="F:frizzled binding"/>
    <property type="evidence" value="ECO:0007669"/>
    <property type="project" value="TreeGrafter"/>
</dbReference>
<dbReference type="GO" id="GO:0005615">
    <property type="term" value="C:extracellular space"/>
    <property type="evidence" value="ECO:0007669"/>
    <property type="project" value="TreeGrafter"/>
</dbReference>
<sequence length="85" mass="9646">MLTSVKESLLLPGVARLLSTQDRFGTQGRVCNRTSHGMEGCNLMCCGRGYNTQKITVRERCECKFHWCCFVECKTLRQHAGHSHV</sequence>
<dbReference type="GO" id="GO:0060560">
    <property type="term" value="P:developmental growth involved in morphogenesis"/>
    <property type="evidence" value="ECO:0007669"/>
    <property type="project" value="UniProtKB-ARBA"/>
</dbReference>
<organism evidence="11">
    <name type="scientific">Timema genevievae</name>
    <name type="common">Walking stick</name>
    <dbReference type="NCBI Taxonomy" id="629358"/>
    <lineage>
        <taxon>Eukaryota</taxon>
        <taxon>Metazoa</taxon>
        <taxon>Ecdysozoa</taxon>
        <taxon>Arthropoda</taxon>
        <taxon>Hexapoda</taxon>
        <taxon>Insecta</taxon>
        <taxon>Pterygota</taxon>
        <taxon>Neoptera</taxon>
        <taxon>Polyneoptera</taxon>
        <taxon>Phasmatodea</taxon>
        <taxon>Timematodea</taxon>
        <taxon>Timematoidea</taxon>
        <taxon>Timematidae</taxon>
        <taxon>Timema</taxon>
    </lineage>
</organism>
<dbReference type="GO" id="GO:0000902">
    <property type="term" value="P:cell morphogenesis"/>
    <property type="evidence" value="ECO:0007669"/>
    <property type="project" value="UniProtKB-ARBA"/>
</dbReference>
<dbReference type="InterPro" id="IPR005817">
    <property type="entry name" value="Wnt"/>
</dbReference>
<evidence type="ECO:0000256" key="8">
    <source>
        <dbReference type="ARBA" id="ARBA00023180"/>
    </source>
</evidence>
<keyword evidence="3 10" id="KW-0217">Developmental protein</keyword>
<comment type="similarity">
    <text evidence="2 10">Belongs to the Wnt family.</text>
</comment>
<keyword evidence="5" id="KW-0272">Extracellular matrix</keyword>
<evidence type="ECO:0000256" key="1">
    <source>
        <dbReference type="ARBA" id="ARBA00004498"/>
    </source>
</evidence>
<dbReference type="InterPro" id="IPR043158">
    <property type="entry name" value="Wnt_C"/>
</dbReference>
<evidence type="ECO:0000256" key="6">
    <source>
        <dbReference type="ARBA" id="ARBA00022687"/>
    </source>
</evidence>
<dbReference type="GO" id="GO:0007517">
    <property type="term" value="P:muscle organ development"/>
    <property type="evidence" value="ECO:0007669"/>
    <property type="project" value="UniProtKB-ARBA"/>
</dbReference>
<keyword evidence="4" id="KW-0964">Secreted</keyword>
<keyword evidence="9" id="KW-0449">Lipoprotein</keyword>
<dbReference type="AlphaFoldDB" id="A0A7R9PSL9"/>
<dbReference type="PANTHER" id="PTHR12027:SF77">
    <property type="entry name" value="PROTEIN WNT-5"/>
    <property type="match status" value="1"/>
</dbReference>
<dbReference type="GO" id="GO:0005125">
    <property type="term" value="F:cytokine activity"/>
    <property type="evidence" value="ECO:0007669"/>
    <property type="project" value="TreeGrafter"/>
</dbReference>
<accession>A0A7R9PSL9</accession>
<reference evidence="11" key="1">
    <citation type="submission" date="2020-11" db="EMBL/GenBank/DDBJ databases">
        <authorList>
            <person name="Tran Van P."/>
        </authorList>
    </citation>
    <scope>NUCLEOTIDE SEQUENCE</scope>
</reference>
<keyword evidence="7" id="KW-1015">Disulfide bond</keyword>
<protein>
    <recommendedName>
        <fullName evidence="10">Protein Wnt</fullName>
    </recommendedName>
</protein>
<proteinExistence type="inferred from homology"/>
<keyword evidence="8" id="KW-0325">Glycoprotein</keyword>
<evidence type="ECO:0000256" key="3">
    <source>
        <dbReference type="ARBA" id="ARBA00022473"/>
    </source>
</evidence>
<comment type="function">
    <text evidence="10">Ligand for members of the frizzled family of seven transmembrane receptors.</text>
</comment>